<sequence length="229" mass="25089">MDTVADSAYQVAINIILSGTLLLAGLRYFFDRAITVVLGGGVPLLLLLSSLCAFLLAIASLYHVIHLVCYGSAPDISRFTSSISLANISLRQRSSNGVSFCCPCHCLRVAVLTSPPRDPEIGVHMVPIWVHGADIDSQGHNLHMSGTVLDPESEQDCEIVVPLAPPPPPSARRSTYAHRGDRKVNQGWCPKKFDDSMPRNERLPKEVEMRTVRTSTSNINAYKTDCHHD</sequence>
<evidence type="ECO:0000313" key="1">
    <source>
        <dbReference type="EMBL" id="TFK68060.1"/>
    </source>
</evidence>
<name>A0ACD3ARB2_9AGAR</name>
<protein>
    <submittedName>
        <fullName evidence="1">Uncharacterized protein</fullName>
    </submittedName>
</protein>
<reference evidence="1 2" key="1">
    <citation type="journal article" date="2019" name="Nat. Ecol. Evol.">
        <title>Megaphylogeny resolves global patterns of mushroom evolution.</title>
        <authorList>
            <person name="Varga T."/>
            <person name="Krizsan K."/>
            <person name="Foldi C."/>
            <person name="Dima B."/>
            <person name="Sanchez-Garcia M."/>
            <person name="Sanchez-Ramirez S."/>
            <person name="Szollosi G.J."/>
            <person name="Szarkandi J.G."/>
            <person name="Papp V."/>
            <person name="Albert L."/>
            <person name="Andreopoulos W."/>
            <person name="Angelini C."/>
            <person name="Antonin V."/>
            <person name="Barry K.W."/>
            <person name="Bougher N.L."/>
            <person name="Buchanan P."/>
            <person name="Buyck B."/>
            <person name="Bense V."/>
            <person name="Catcheside P."/>
            <person name="Chovatia M."/>
            <person name="Cooper J."/>
            <person name="Damon W."/>
            <person name="Desjardin D."/>
            <person name="Finy P."/>
            <person name="Geml J."/>
            <person name="Haridas S."/>
            <person name="Hughes K."/>
            <person name="Justo A."/>
            <person name="Karasinski D."/>
            <person name="Kautmanova I."/>
            <person name="Kiss B."/>
            <person name="Kocsube S."/>
            <person name="Kotiranta H."/>
            <person name="LaButti K.M."/>
            <person name="Lechner B.E."/>
            <person name="Liimatainen K."/>
            <person name="Lipzen A."/>
            <person name="Lukacs Z."/>
            <person name="Mihaltcheva S."/>
            <person name="Morgado L.N."/>
            <person name="Niskanen T."/>
            <person name="Noordeloos M.E."/>
            <person name="Ohm R.A."/>
            <person name="Ortiz-Santana B."/>
            <person name="Ovrebo C."/>
            <person name="Racz N."/>
            <person name="Riley R."/>
            <person name="Savchenko A."/>
            <person name="Shiryaev A."/>
            <person name="Soop K."/>
            <person name="Spirin V."/>
            <person name="Szebenyi C."/>
            <person name="Tomsovsky M."/>
            <person name="Tulloss R.E."/>
            <person name="Uehling J."/>
            <person name="Grigoriev I.V."/>
            <person name="Vagvolgyi C."/>
            <person name="Papp T."/>
            <person name="Martin F.M."/>
            <person name="Miettinen O."/>
            <person name="Hibbett D.S."/>
            <person name="Nagy L.G."/>
        </authorList>
    </citation>
    <scope>NUCLEOTIDE SEQUENCE [LARGE SCALE GENOMIC DNA]</scope>
    <source>
        <strain evidence="1 2">NL-1719</strain>
    </source>
</reference>
<accession>A0ACD3ARB2</accession>
<dbReference type="Proteomes" id="UP000308600">
    <property type="component" value="Unassembled WGS sequence"/>
</dbReference>
<proteinExistence type="predicted"/>
<gene>
    <name evidence="1" type="ORF">BDN72DRAFT_842266</name>
</gene>
<evidence type="ECO:0000313" key="2">
    <source>
        <dbReference type="Proteomes" id="UP000308600"/>
    </source>
</evidence>
<organism evidence="1 2">
    <name type="scientific">Pluteus cervinus</name>
    <dbReference type="NCBI Taxonomy" id="181527"/>
    <lineage>
        <taxon>Eukaryota</taxon>
        <taxon>Fungi</taxon>
        <taxon>Dikarya</taxon>
        <taxon>Basidiomycota</taxon>
        <taxon>Agaricomycotina</taxon>
        <taxon>Agaricomycetes</taxon>
        <taxon>Agaricomycetidae</taxon>
        <taxon>Agaricales</taxon>
        <taxon>Pluteineae</taxon>
        <taxon>Pluteaceae</taxon>
        <taxon>Pluteus</taxon>
    </lineage>
</organism>
<dbReference type="EMBL" id="ML208360">
    <property type="protein sequence ID" value="TFK68060.1"/>
    <property type="molecule type" value="Genomic_DNA"/>
</dbReference>
<keyword evidence="2" id="KW-1185">Reference proteome</keyword>